<feature type="compositionally biased region" description="Acidic residues" evidence="1">
    <location>
        <begin position="218"/>
        <end position="234"/>
    </location>
</feature>
<proteinExistence type="predicted"/>
<gene>
    <name evidence="2" type="ORF">AVEN_247338_1</name>
</gene>
<accession>A0A4Y2P124</accession>
<feature type="region of interest" description="Disordered" evidence="1">
    <location>
        <begin position="158"/>
        <end position="235"/>
    </location>
</feature>
<evidence type="ECO:0000256" key="1">
    <source>
        <dbReference type="SAM" id="MobiDB-lite"/>
    </source>
</evidence>
<sequence length="339" mass="35532">MIYDRFSENQFVFFRKARLYSEKYFPRSTTVLLKTLRDFAITTSQNRTNALKGGQYIVRKKLVAYPVMIGPNGEKIPMRGGSGGGGASSAVSSGGGLGGGGAASAAASAGGGSAASSSSGGGFGGGGGSAFSSSSGGGFSSGGSSSTTIIRSGGGYSGGSSGFSSGGSSGFSSGGGYSSSGGSSGFSSGGGYSRSGFRDGSSSGGMYGLGLRARNPDESDDADNQDNSSPDEEVLYIPLEQYGKFRKSGRYERSLPDITNMQMIYKFPPKDVPWIQRVLQHEESSHRDTINHDNHTGRTDSSSKHRNRNYVLPSLMEKYYEGRDQNHNLIQRQDMNLQF</sequence>
<dbReference type="EMBL" id="BGPR01010185">
    <property type="protein sequence ID" value="GBN44719.1"/>
    <property type="molecule type" value="Genomic_DNA"/>
</dbReference>
<evidence type="ECO:0000313" key="2">
    <source>
        <dbReference type="EMBL" id="GBN44719.1"/>
    </source>
</evidence>
<comment type="caution">
    <text evidence="2">The sequence shown here is derived from an EMBL/GenBank/DDBJ whole genome shotgun (WGS) entry which is preliminary data.</text>
</comment>
<reference evidence="2 3" key="1">
    <citation type="journal article" date="2019" name="Sci. Rep.">
        <title>Orb-weaving spider Araneus ventricosus genome elucidates the spidroin gene catalogue.</title>
        <authorList>
            <person name="Kono N."/>
            <person name="Nakamura H."/>
            <person name="Ohtoshi R."/>
            <person name="Moran D.A.P."/>
            <person name="Shinohara A."/>
            <person name="Yoshida Y."/>
            <person name="Fujiwara M."/>
            <person name="Mori M."/>
            <person name="Tomita M."/>
            <person name="Arakawa K."/>
        </authorList>
    </citation>
    <scope>NUCLEOTIDE SEQUENCE [LARGE SCALE GENOMIC DNA]</scope>
</reference>
<feature type="compositionally biased region" description="Gly residues" evidence="1">
    <location>
        <begin position="158"/>
        <end position="193"/>
    </location>
</feature>
<dbReference type="AlphaFoldDB" id="A0A4Y2P124"/>
<evidence type="ECO:0000313" key="3">
    <source>
        <dbReference type="Proteomes" id="UP000499080"/>
    </source>
</evidence>
<dbReference type="OrthoDB" id="10558162at2759"/>
<feature type="compositionally biased region" description="Basic and acidic residues" evidence="1">
    <location>
        <begin position="283"/>
        <end position="303"/>
    </location>
</feature>
<feature type="region of interest" description="Disordered" evidence="1">
    <location>
        <begin position="283"/>
        <end position="309"/>
    </location>
</feature>
<organism evidence="2 3">
    <name type="scientific">Araneus ventricosus</name>
    <name type="common">Orbweaver spider</name>
    <name type="synonym">Epeira ventricosa</name>
    <dbReference type="NCBI Taxonomy" id="182803"/>
    <lineage>
        <taxon>Eukaryota</taxon>
        <taxon>Metazoa</taxon>
        <taxon>Ecdysozoa</taxon>
        <taxon>Arthropoda</taxon>
        <taxon>Chelicerata</taxon>
        <taxon>Arachnida</taxon>
        <taxon>Araneae</taxon>
        <taxon>Araneomorphae</taxon>
        <taxon>Entelegynae</taxon>
        <taxon>Araneoidea</taxon>
        <taxon>Araneidae</taxon>
        <taxon>Araneus</taxon>
    </lineage>
</organism>
<keyword evidence="3" id="KW-1185">Reference proteome</keyword>
<protein>
    <submittedName>
        <fullName evidence="2">Uncharacterized protein</fullName>
    </submittedName>
</protein>
<name>A0A4Y2P124_ARAVE</name>
<dbReference type="Proteomes" id="UP000499080">
    <property type="component" value="Unassembled WGS sequence"/>
</dbReference>